<reference evidence="1" key="1">
    <citation type="journal article" date="2015" name="Nature">
        <title>Complex archaea that bridge the gap between prokaryotes and eukaryotes.</title>
        <authorList>
            <person name="Spang A."/>
            <person name="Saw J.H."/>
            <person name="Jorgensen S.L."/>
            <person name="Zaremba-Niedzwiedzka K."/>
            <person name="Martijn J."/>
            <person name="Lind A.E."/>
            <person name="van Eijk R."/>
            <person name="Schleper C."/>
            <person name="Guy L."/>
            <person name="Ettema T.J."/>
        </authorList>
    </citation>
    <scope>NUCLEOTIDE SEQUENCE</scope>
</reference>
<sequence length="182" mass="21570">MTELNQVEKELNNIRLRIKQYIFEEYISGSPHIVFEAIESGINEILDERDNLLINVFEELYNEIETIKETIEKHNNKWERHTCCKEEHLPTIIDEVYIDMYHTKKRFFALRTISLLGSEIIILKAMPITDKSVFNLCSYTPSQEIAVNSTIRTFGVVKSHTKMYDIKDKDGFIEVVYRRKYL</sequence>
<organism evidence="1">
    <name type="scientific">marine sediment metagenome</name>
    <dbReference type="NCBI Taxonomy" id="412755"/>
    <lineage>
        <taxon>unclassified sequences</taxon>
        <taxon>metagenomes</taxon>
        <taxon>ecological metagenomes</taxon>
    </lineage>
</organism>
<accession>A0A0F9N6Q9</accession>
<evidence type="ECO:0000313" key="1">
    <source>
        <dbReference type="EMBL" id="KKN13634.1"/>
    </source>
</evidence>
<dbReference type="AlphaFoldDB" id="A0A0F9N6Q9"/>
<protein>
    <submittedName>
        <fullName evidence="1">Uncharacterized protein</fullName>
    </submittedName>
</protein>
<proteinExistence type="predicted"/>
<dbReference type="EMBL" id="LAZR01003901">
    <property type="protein sequence ID" value="KKN13634.1"/>
    <property type="molecule type" value="Genomic_DNA"/>
</dbReference>
<name>A0A0F9N6Q9_9ZZZZ</name>
<comment type="caution">
    <text evidence="1">The sequence shown here is derived from an EMBL/GenBank/DDBJ whole genome shotgun (WGS) entry which is preliminary data.</text>
</comment>
<gene>
    <name evidence="1" type="ORF">LCGC14_1004420</name>
</gene>